<comment type="caution">
    <text evidence="1">The sequence shown here is derived from an EMBL/GenBank/DDBJ whole genome shotgun (WGS) entry which is preliminary data.</text>
</comment>
<organism evidence="1 2">
    <name type="scientific">Achaetomium macrosporum</name>
    <dbReference type="NCBI Taxonomy" id="79813"/>
    <lineage>
        <taxon>Eukaryota</taxon>
        <taxon>Fungi</taxon>
        <taxon>Dikarya</taxon>
        <taxon>Ascomycota</taxon>
        <taxon>Pezizomycotina</taxon>
        <taxon>Sordariomycetes</taxon>
        <taxon>Sordariomycetidae</taxon>
        <taxon>Sordariales</taxon>
        <taxon>Chaetomiaceae</taxon>
        <taxon>Achaetomium</taxon>
    </lineage>
</organism>
<evidence type="ECO:0000313" key="2">
    <source>
        <dbReference type="Proteomes" id="UP001303760"/>
    </source>
</evidence>
<gene>
    <name evidence="1" type="ORF">C8A03DRAFT_36881</name>
</gene>
<dbReference type="Proteomes" id="UP001303760">
    <property type="component" value="Unassembled WGS sequence"/>
</dbReference>
<name>A0AAN7H8L0_9PEZI</name>
<reference evidence="1" key="2">
    <citation type="submission" date="2023-05" db="EMBL/GenBank/DDBJ databases">
        <authorList>
            <consortium name="Lawrence Berkeley National Laboratory"/>
            <person name="Steindorff A."/>
            <person name="Hensen N."/>
            <person name="Bonometti L."/>
            <person name="Westerberg I."/>
            <person name="Brannstrom I.O."/>
            <person name="Guillou S."/>
            <person name="Cros-Aarteil S."/>
            <person name="Calhoun S."/>
            <person name="Haridas S."/>
            <person name="Kuo A."/>
            <person name="Mondo S."/>
            <person name="Pangilinan J."/>
            <person name="Riley R."/>
            <person name="Labutti K."/>
            <person name="Andreopoulos B."/>
            <person name="Lipzen A."/>
            <person name="Chen C."/>
            <person name="Yanf M."/>
            <person name="Daum C."/>
            <person name="Ng V."/>
            <person name="Clum A."/>
            <person name="Ohm R."/>
            <person name="Martin F."/>
            <person name="Silar P."/>
            <person name="Natvig D."/>
            <person name="Lalanne C."/>
            <person name="Gautier V."/>
            <person name="Ament-Velasquez S.L."/>
            <person name="Kruys A."/>
            <person name="Hutchinson M.I."/>
            <person name="Powell A.J."/>
            <person name="Barry K."/>
            <person name="Miller A.N."/>
            <person name="Grigoriev I.V."/>
            <person name="Debuchy R."/>
            <person name="Gladieux P."/>
            <person name="Thoren M.H."/>
            <person name="Johannesson H."/>
        </authorList>
    </citation>
    <scope>NUCLEOTIDE SEQUENCE</scope>
    <source>
        <strain evidence="1">CBS 532.94</strain>
    </source>
</reference>
<dbReference type="EMBL" id="MU860282">
    <property type="protein sequence ID" value="KAK4235262.1"/>
    <property type="molecule type" value="Genomic_DNA"/>
</dbReference>
<accession>A0AAN7H8L0</accession>
<dbReference type="AlphaFoldDB" id="A0AAN7H8L0"/>
<sequence length="358" mass="40664">MLWDFPYGASSVPDDEPIIRPMDHLSVGLPFGCRGRISRLIYTAGLASQHEAPGLRSWVPDWSFATRLFSIFGYTPPTQLHVFWAGDARLSQIYYGGLEYDTRYGVQTIVAISQTVHLHPEGQLCDDVRLVSTTLVRPDASFNIHEQQKVLTAWFLESSRSASEADEDAASLFVDVIIMSWASKPLFEYDQIPRTEKRAKDESYLKFTKSAKVKEKLPFGLSLWSPLEPLPRIVGRFFFMTDKGEAGLARHGTLIGDVLCLFVVFDSPAIVRPVLRLRHDMRLHPDPTSGPNVANHSAATADEIAVAEAQRYRKLKRRQQKVRDVERSRAHQLPGFRNSTAMRRSYNICGRIQHWHSR</sequence>
<evidence type="ECO:0000313" key="1">
    <source>
        <dbReference type="EMBL" id="KAK4235262.1"/>
    </source>
</evidence>
<protein>
    <submittedName>
        <fullName evidence="1">Uncharacterized protein</fullName>
    </submittedName>
</protein>
<keyword evidence="2" id="KW-1185">Reference proteome</keyword>
<proteinExistence type="predicted"/>
<reference evidence="1" key="1">
    <citation type="journal article" date="2023" name="Mol. Phylogenet. Evol.">
        <title>Genome-scale phylogeny and comparative genomics of the fungal order Sordariales.</title>
        <authorList>
            <person name="Hensen N."/>
            <person name="Bonometti L."/>
            <person name="Westerberg I."/>
            <person name="Brannstrom I.O."/>
            <person name="Guillou S."/>
            <person name="Cros-Aarteil S."/>
            <person name="Calhoun S."/>
            <person name="Haridas S."/>
            <person name="Kuo A."/>
            <person name="Mondo S."/>
            <person name="Pangilinan J."/>
            <person name="Riley R."/>
            <person name="LaButti K."/>
            <person name="Andreopoulos B."/>
            <person name="Lipzen A."/>
            <person name="Chen C."/>
            <person name="Yan M."/>
            <person name="Daum C."/>
            <person name="Ng V."/>
            <person name="Clum A."/>
            <person name="Steindorff A."/>
            <person name="Ohm R.A."/>
            <person name="Martin F."/>
            <person name="Silar P."/>
            <person name="Natvig D.O."/>
            <person name="Lalanne C."/>
            <person name="Gautier V."/>
            <person name="Ament-Velasquez S.L."/>
            <person name="Kruys A."/>
            <person name="Hutchinson M.I."/>
            <person name="Powell A.J."/>
            <person name="Barry K."/>
            <person name="Miller A.N."/>
            <person name="Grigoriev I.V."/>
            <person name="Debuchy R."/>
            <person name="Gladieux P."/>
            <person name="Hiltunen Thoren M."/>
            <person name="Johannesson H."/>
        </authorList>
    </citation>
    <scope>NUCLEOTIDE SEQUENCE</scope>
    <source>
        <strain evidence="1">CBS 532.94</strain>
    </source>
</reference>